<dbReference type="AlphaFoldDB" id="A0AAW0INH7"/>
<evidence type="ECO:0000313" key="4">
    <source>
        <dbReference type="EMBL" id="KAK7815676.1"/>
    </source>
</evidence>
<dbReference type="Proteomes" id="UP001488838">
    <property type="component" value="Unassembled WGS sequence"/>
</dbReference>
<keyword evidence="2 3" id="KW-0416">Keratin</keyword>
<accession>A0AAW0INH7</accession>
<sequence length="310" mass="33121">VHPAELTSPLNMAYSCCSGAFSSCSLRRCLPSSGSSYPSNLVYTTTSCSPSPCQVGSSLNTGCQETCIGPTSCQRSCVVSRPCQVESSLNTGCQETRMEPISCQRSCVVSRPCHMPCYYPKSSTLCNPCQGTSAGSLGLWCSSCQSLGCGSRSCYSGGCGSSGFRSMAYRLYDFPSLSDGSKIYYPTYLAATELTSPLTMACSCCSGNFSSRSFRCCLPSSGSSCGSSYPSHLVYTPDGCSPSPFQLETSLNSDCQETCIEPTSSQRFCDVQPFPVALLLPQELHFLNTLPGDKYCISGLLAWQLLFSRQ</sequence>
<comment type="similarity">
    <text evidence="3">Belongs to the PMG family.</text>
</comment>
<dbReference type="GO" id="GO:0005829">
    <property type="term" value="C:cytosol"/>
    <property type="evidence" value="ECO:0007669"/>
    <property type="project" value="UniProtKB-ARBA"/>
</dbReference>
<reference evidence="4 5" key="1">
    <citation type="journal article" date="2023" name="bioRxiv">
        <title>Conserved and derived expression patterns and positive selection on dental genes reveal complex evolutionary context of ever-growing rodent molars.</title>
        <authorList>
            <person name="Calamari Z.T."/>
            <person name="Song A."/>
            <person name="Cohen E."/>
            <person name="Akter M."/>
            <person name="Roy R.D."/>
            <person name="Hallikas O."/>
            <person name="Christensen M.M."/>
            <person name="Li P."/>
            <person name="Marangoni P."/>
            <person name="Jernvall J."/>
            <person name="Klein O.D."/>
        </authorList>
    </citation>
    <scope>NUCLEOTIDE SEQUENCE [LARGE SCALE GENOMIC DNA]</scope>
    <source>
        <strain evidence="4">V071</strain>
    </source>
</reference>
<name>A0AAW0INH7_MYOGA</name>
<comment type="subunit">
    <text evidence="3">Interacts with hair keratins.</text>
</comment>
<dbReference type="EMBL" id="JBBHLL010000110">
    <property type="protein sequence ID" value="KAK7815676.1"/>
    <property type="molecule type" value="Genomic_DNA"/>
</dbReference>
<dbReference type="InterPro" id="IPR007951">
    <property type="entry name" value="KRTAP_PMG"/>
</dbReference>
<evidence type="ECO:0000313" key="5">
    <source>
        <dbReference type="Proteomes" id="UP001488838"/>
    </source>
</evidence>
<evidence type="ECO:0000256" key="1">
    <source>
        <dbReference type="ARBA" id="ARBA00003327"/>
    </source>
</evidence>
<evidence type="ECO:0000256" key="3">
    <source>
        <dbReference type="RuleBase" id="RU369044"/>
    </source>
</evidence>
<comment type="caution">
    <text evidence="4">The sequence shown here is derived from an EMBL/GenBank/DDBJ whole genome shotgun (WGS) entry which is preliminary data.</text>
</comment>
<organism evidence="4 5">
    <name type="scientific">Myodes glareolus</name>
    <name type="common">Bank vole</name>
    <name type="synonym">Clethrionomys glareolus</name>
    <dbReference type="NCBI Taxonomy" id="447135"/>
    <lineage>
        <taxon>Eukaryota</taxon>
        <taxon>Metazoa</taxon>
        <taxon>Chordata</taxon>
        <taxon>Craniata</taxon>
        <taxon>Vertebrata</taxon>
        <taxon>Euteleostomi</taxon>
        <taxon>Mammalia</taxon>
        <taxon>Eutheria</taxon>
        <taxon>Euarchontoglires</taxon>
        <taxon>Glires</taxon>
        <taxon>Rodentia</taxon>
        <taxon>Myomorpha</taxon>
        <taxon>Muroidea</taxon>
        <taxon>Cricetidae</taxon>
        <taxon>Arvicolinae</taxon>
        <taxon>Myodes</taxon>
    </lineage>
</organism>
<comment type="function">
    <text evidence="1 3">In the hair cortex, hair keratin intermediate filaments are embedded in an interfilamentous matrix, consisting of hair keratin-associated proteins (KRTAP), which are essential for the formation of a rigid and resistant hair shaft through their extensive disulfide bond cross-linking with abundant cysteine residues of hair keratins. The matrix proteins include the high-sulfur and high-glycine-tyrosine keratins.</text>
</comment>
<dbReference type="Pfam" id="PF05287">
    <property type="entry name" value="PMG"/>
    <property type="match status" value="2"/>
</dbReference>
<keyword evidence="5" id="KW-1185">Reference proteome</keyword>
<dbReference type="GO" id="GO:0045095">
    <property type="term" value="C:keratin filament"/>
    <property type="evidence" value="ECO:0007669"/>
    <property type="project" value="UniProtKB-UniRule"/>
</dbReference>
<proteinExistence type="inferred from homology"/>
<feature type="non-terminal residue" evidence="4">
    <location>
        <position position="1"/>
    </location>
</feature>
<protein>
    <recommendedName>
        <fullName evidence="3">Keratin-associated protein</fullName>
    </recommendedName>
</protein>
<evidence type="ECO:0000256" key="2">
    <source>
        <dbReference type="ARBA" id="ARBA00022744"/>
    </source>
</evidence>
<gene>
    <name evidence="4" type="ORF">U0070_015605</name>
</gene>